<keyword evidence="9 10" id="KW-0998">Cell outer membrane</keyword>
<evidence type="ECO:0000256" key="8">
    <source>
        <dbReference type="ARBA" id="ARBA00023136"/>
    </source>
</evidence>
<evidence type="ECO:0000256" key="6">
    <source>
        <dbReference type="ARBA" id="ARBA00023065"/>
    </source>
</evidence>
<accession>A0A4U8YW73</accession>
<evidence type="ECO:0000256" key="1">
    <source>
        <dbReference type="ARBA" id="ARBA00009521"/>
    </source>
</evidence>
<evidence type="ECO:0000256" key="9">
    <source>
        <dbReference type="ARBA" id="ARBA00023237"/>
    </source>
</evidence>
<evidence type="ECO:0000256" key="7">
    <source>
        <dbReference type="ARBA" id="ARBA00023114"/>
    </source>
</evidence>
<feature type="signal peptide" evidence="10">
    <location>
        <begin position="1"/>
        <end position="23"/>
    </location>
</feature>
<dbReference type="Pfam" id="PF02530">
    <property type="entry name" value="Porin_2"/>
    <property type="match status" value="2"/>
</dbReference>
<keyword evidence="3 10" id="KW-1134">Transmembrane beta strand</keyword>
<sequence>MMLLKGLLLGSVLALASAPEGHAADSPAATVEAPIDYVRVCDAYGAGFFFVPGTDTCLKIGGLALSEVQSFNAGYSVAPIGATGMISGKGGTSNPWIYSNPVRNGGGSTAWGYIPTVAQFSNARSRDDAGWDALGRVELDARTGTPWGTLRAFFRMDAFVGTGAGNVGSWSTASSFAANPYNAGAGNSVTRATTVINKAFIQFAGLTAGRAQSMFDFYANAYNFQRIAGSSATTQLLAYTHTFGDGFSGTISLEDENAREAQIGSTVASTSYAGGSIQNIRVGGVSGTSFAGAPSGTASPDIVGNVRVDQPWGSVQVSAAGHEARGSLYATSASPASASYASPAASANAYGWAAQTGVQLNADYLSPGDKLWLQAAYEKGAVSYIWGDNLSSSYGAVSNNRFTGSGYSPSDGGAGWNANLYDCIFTLSGICEQQSGFSVTGAYKHYWLPTLASAFFGSFAAINYSNNALAGFGGAVGAANLTNTRVGANLVWTPIKGFDVGAEFMYVNVSQSRPAGLAPDSVLNSVGLPGFKGSENEYEGRVRVQRAF</sequence>
<dbReference type="RefSeq" id="WP_134486231.1">
    <property type="nucleotide sequence ID" value="NZ_LR536450.1"/>
</dbReference>
<feature type="chain" id="PRO_5021042373" description="Porin" evidence="10">
    <location>
        <begin position="24"/>
        <end position="548"/>
    </location>
</feature>
<dbReference type="Proteomes" id="UP000294360">
    <property type="component" value="Chromosome"/>
</dbReference>
<evidence type="ECO:0000256" key="2">
    <source>
        <dbReference type="ARBA" id="ARBA00022448"/>
    </source>
</evidence>
<comment type="subcellular location">
    <subcellularLocation>
        <location evidence="10">Cell outer membrane</location>
        <topology evidence="10">Multi-pass membrane protein</topology>
    </subcellularLocation>
</comment>
<reference evidence="11 12" key="1">
    <citation type="submission" date="2019-03" db="EMBL/GenBank/DDBJ databases">
        <authorList>
            <person name="Kox A.R. M."/>
        </authorList>
    </citation>
    <scope>NUCLEOTIDE SEQUENCE [LARGE SCALE GENOMIC DNA]</scope>
    <source>
        <strain evidence="11">MTUNDRAET4 annotated genome</strain>
    </source>
</reference>
<dbReference type="GO" id="GO:0009279">
    <property type="term" value="C:cell outer membrane"/>
    <property type="evidence" value="ECO:0007669"/>
    <property type="project" value="UniProtKB-SubCell"/>
</dbReference>
<keyword evidence="6 10" id="KW-0406">Ion transport</keyword>
<evidence type="ECO:0000256" key="3">
    <source>
        <dbReference type="ARBA" id="ARBA00022452"/>
    </source>
</evidence>
<organism evidence="11 12">
    <name type="scientific">Methylocella tundrae</name>
    <dbReference type="NCBI Taxonomy" id="227605"/>
    <lineage>
        <taxon>Bacteria</taxon>
        <taxon>Pseudomonadati</taxon>
        <taxon>Pseudomonadota</taxon>
        <taxon>Alphaproteobacteria</taxon>
        <taxon>Hyphomicrobiales</taxon>
        <taxon>Beijerinckiaceae</taxon>
        <taxon>Methylocella</taxon>
    </lineage>
</organism>
<dbReference type="InterPro" id="IPR003684">
    <property type="entry name" value="Porin_alphabac"/>
</dbReference>
<dbReference type="GO" id="GO:0006811">
    <property type="term" value="P:monoatomic ion transport"/>
    <property type="evidence" value="ECO:0007669"/>
    <property type="project" value="UniProtKB-KW"/>
</dbReference>
<dbReference type="AlphaFoldDB" id="A0A4U8YW73"/>
<protein>
    <recommendedName>
        <fullName evidence="10">Porin</fullName>
    </recommendedName>
</protein>
<dbReference type="GO" id="GO:0046930">
    <property type="term" value="C:pore complex"/>
    <property type="evidence" value="ECO:0007669"/>
    <property type="project" value="UniProtKB-KW"/>
</dbReference>
<keyword evidence="8 10" id="KW-0472">Membrane</keyword>
<comment type="domain">
    <text evidence="10">Consists of 16-stranded beta-barrel sheets, with large surface-exposed loops, that form a transmembrane pore at the center of each barrel. The pore is partially ocluded by a peptide loop that folds into the pore lumen.</text>
</comment>
<dbReference type="GO" id="GO:0015288">
    <property type="term" value="F:porin activity"/>
    <property type="evidence" value="ECO:0007669"/>
    <property type="project" value="UniProtKB-KW"/>
</dbReference>
<gene>
    <name evidence="11" type="ORF">MTUNDRAET4_0315</name>
</gene>
<evidence type="ECO:0000313" key="12">
    <source>
        <dbReference type="Proteomes" id="UP000294360"/>
    </source>
</evidence>
<evidence type="ECO:0000256" key="5">
    <source>
        <dbReference type="ARBA" id="ARBA00022729"/>
    </source>
</evidence>
<evidence type="ECO:0000313" key="11">
    <source>
        <dbReference type="EMBL" id="VFU07208.1"/>
    </source>
</evidence>
<evidence type="ECO:0000256" key="10">
    <source>
        <dbReference type="RuleBase" id="RU364005"/>
    </source>
</evidence>
<dbReference type="OrthoDB" id="7801681at2"/>
<comment type="function">
    <text evidence="10">Forms passive diffusion pores that allow small molecular weight hydrophilic materials across the outer membrane.</text>
</comment>
<dbReference type="EMBL" id="LR536450">
    <property type="protein sequence ID" value="VFU07208.1"/>
    <property type="molecule type" value="Genomic_DNA"/>
</dbReference>
<keyword evidence="7 10" id="KW-0626">Porin</keyword>
<keyword evidence="2 10" id="KW-0813">Transport</keyword>
<keyword evidence="5 10" id="KW-0732">Signal</keyword>
<proteinExistence type="inferred from homology"/>
<name>A0A4U8YW73_METTU</name>
<keyword evidence="4 10" id="KW-0812">Transmembrane</keyword>
<evidence type="ECO:0000256" key="4">
    <source>
        <dbReference type="ARBA" id="ARBA00022692"/>
    </source>
</evidence>
<comment type="similarity">
    <text evidence="1 10">Belongs to the alphaproteobacteria porin family.</text>
</comment>
<dbReference type="KEGG" id="mtun:MTUNDRAET4_0315"/>